<proteinExistence type="predicted"/>
<gene>
    <name evidence="1" type="ORF">GRI34_12485</name>
</gene>
<keyword evidence="2" id="KW-1185">Reference proteome</keyword>
<evidence type="ECO:0000313" key="1">
    <source>
        <dbReference type="EMBL" id="MXO97235.1"/>
    </source>
</evidence>
<dbReference type="AlphaFoldDB" id="A0A6I4TMH4"/>
<reference evidence="1 2" key="1">
    <citation type="submission" date="2019-12" db="EMBL/GenBank/DDBJ databases">
        <title>Genomic-based taxomic classification of the family Erythrobacteraceae.</title>
        <authorList>
            <person name="Xu L."/>
        </authorList>
    </citation>
    <scope>NUCLEOTIDE SEQUENCE [LARGE SCALE GENOMIC DNA]</scope>
    <source>
        <strain evidence="1 2">JCM 12189</strain>
    </source>
</reference>
<evidence type="ECO:0000313" key="2">
    <source>
        <dbReference type="Proteomes" id="UP000432727"/>
    </source>
</evidence>
<dbReference type="RefSeq" id="WP_160596204.1">
    <property type="nucleotide sequence ID" value="NZ_WTYI01000001.1"/>
</dbReference>
<sequence>MNIYQIQDLELEPILIMTDNRKDAVAEFHFAILRAFGYLPTMNFALFQTDPDLLPETKSLEALMAKDQTGFANLSSSGWKRSPFDEEWPDE</sequence>
<accession>A0A6I4TMH4</accession>
<dbReference type="Proteomes" id="UP000432727">
    <property type="component" value="Unassembled WGS sequence"/>
</dbReference>
<protein>
    <submittedName>
        <fullName evidence="1">Uncharacterized protein</fullName>
    </submittedName>
</protein>
<comment type="caution">
    <text evidence="1">The sequence shown here is derived from an EMBL/GenBank/DDBJ whole genome shotgun (WGS) entry which is preliminary data.</text>
</comment>
<name>A0A6I4TMH4_9SPHN</name>
<dbReference type="EMBL" id="WTYI01000001">
    <property type="protein sequence ID" value="MXO97235.1"/>
    <property type="molecule type" value="Genomic_DNA"/>
</dbReference>
<organism evidence="1 2">
    <name type="scientific">Qipengyuania aquimaris</name>
    <dbReference type="NCBI Taxonomy" id="255984"/>
    <lineage>
        <taxon>Bacteria</taxon>
        <taxon>Pseudomonadati</taxon>
        <taxon>Pseudomonadota</taxon>
        <taxon>Alphaproteobacteria</taxon>
        <taxon>Sphingomonadales</taxon>
        <taxon>Erythrobacteraceae</taxon>
        <taxon>Qipengyuania</taxon>
    </lineage>
</organism>